<reference evidence="1 2" key="1">
    <citation type="submission" date="2021-09" db="EMBL/GenBank/DDBJ databases">
        <title>Genomic insights and catalytic innovation underlie evolution of tropane alkaloids biosynthesis.</title>
        <authorList>
            <person name="Wang Y.-J."/>
            <person name="Tian T."/>
            <person name="Huang J.-P."/>
            <person name="Huang S.-X."/>
        </authorList>
    </citation>
    <scope>NUCLEOTIDE SEQUENCE [LARGE SCALE GENOMIC DNA]</scope>
    <source>
        <strain evidence="1">KIB-2018</strain>
        <tissue evidence="1">Leaf</tissue>
    </source>
</reference>
<dbReference type="EMBL" id="JAIWQS010000007">
    <property type="protein sequence ID" value="KAJ8759432.1"/>
    <property type="molecule type" value="Genomic_DNA"/>
</dbReference>
<name>A0AAV8SY70_9ROSI</name>
<accession>A0AAV8SY70</accession>
<protein>
    <submittedName>
        <fullName evidence="1">Uncharacterized protein</fullName>
    </submittedName>
</protein>
<comment type="caution">
    <text evidence="1">The sequence shown here is derived from an EMBL/GenBank/DDBJ whole genome shotgun (WGS) entry which is preliminary data.</text>
</comment>
<evidence type="ECO:0000313" key="1">
    <source>
        <dbReference type="EMBL" id="KAJ8759432.1"/>
    </source>
</evidence>
<proteinExistence type="predicted"/>
<sequence>MKKGMGPGPSLKPLLADIFVEVLSATPILLKGFELVIGNVKSKGWSVHKGNGTAGESIYGLKFAEEYFMNGSAVNGKCRTKN</sequence>
<dbReference type="Proteomes" id="UP001159364">
    <property type="component" value="Linkage Group LG07"/>
</dbReference>
<organism evidence="1 2">
    <name type="scientific">Erythroxylum novogranatense</name>
    <dbReference type="NCBI Taxonomy" id="1862640"/>
    <lineage>
        <taxon>Eukaryota</taxon>
        <taxon>Viridiplantae</taxon>
        <taxon>Streptophyta</taxon>
        <taxon>Embryophyta</taxon>
        <taxon>Tracheophyta</taxon>
        <taxon>Spermatophyta</taxon>
        <taxon>Magnoliopsida</taxon>
        <taxon>eudicotyledons</taxon>
        <taxon>Gunneridae</taxon>
        <taxon>Pentapetalae</taxon>
        <taxon>rosids</taxon>
        <taxon>fabids</taxon>
        <taxon>Malpighiales</taxon>
        <taxon>Erythroxylaceae</taxon>
        <taxon>Erythroxylum</taxon>
    </lineage>
</organism>
<evidence type="ECO:0000313" key="2">
    <source>
        <dbReference type="Proteomes" id="UP001159364"/>
    </source>
</evidence>
<keyword evidence="2" id="KW-1185">Reference proteome</keyword>
<gene>
    <name evidence="1" type="ORF">K2173_006962</name>
</gene>
<dbReference type="AlphaFoldDB" id="A0AAV8SY70"/>